<name>A0A2Z5ABV7_9PSED</name>
<protein>
    <submittedName>
        <fullName evidence="2">Uncharacterized protein</fullName>
    </submittedName>
</protein>
<organism evidence="2 3">
    <name type="scientific">Pseudomonas oryzihabitans</name>
    <dbReference type="NCBI Taxonomy" id="47885"/>
    <lineage>
        <taxon>Bacteria</taxon>
        <taxon>Pseudomonadati</taxon>
        <taxon>Pseudomonadota</taxon>
        <taxon>Gammaproteobacteria</taxon>
        <taxon>Pseudomonadales</taxon>
        <taxon>Pseudomonadaceae</taxon>
        <taxon>Pseudomonas</taxon>
    </lineage>
</organism>
<reference evidence="2 3" key="1">
    <citation type="submission" date="2017-06" db="EMBL/GenBank/DDBJ databases">
        <title>Evolution towards high GC content and high-temperature stress adaptation in endophytic Pseudomonas oryzihabitans impacted its plant-growth promoting traits.</title>
        <authorList>
            <person name="Nascimento F.X."/>
        </authorList>
    </citation>
    <scope>NUCLEOTIDE SEQUENCE [LARGE SCALE GENOMIC DNA]</scope>
    <source>
        <strain evidence="2 3">MS8</strain>
    </source>
</reference>
<dbReference type="Proteomes" id="UP000250579">
    <property type="component" value="Chromosome"/>
</dbReference>
<dbReference type="RefSeq" id="WP_208690993.1">
    <property type="nucleotide sequence ID" value="NZ_CP022198.1"/>
</dbReference>
<evidence type="ECO:0000313" key="2">
    <source>
        <dbReference type="EMBL" id="AXA66760.1"/>
    </source>
</evidence>
<accession>A0A2Z5ABV7</accession>
<evidence type="ECO:0000256" key="1">
    <source>
        <dbReference type="SAM" id="MobiDB-lite"/>
    </source>
</evidence>
<gene>
    <name evidence="2" type="ORF">CE139_13335</name>
</gene>
<dbReference type="EMBL" id="CP022198">
    <property type="protein sequence ID" value="AXA66760.1"/>
    <property type="molecule type" value="Genomic_DNA"/>
</dbReference>
<feature type="region of interest" description="Disordered" evidence="1">
    <location>
        <begin position="30"/>
        <end position="51"/>
    </location>
</feature>
<feature type="compositionally biased region" description="Gly residues" evidence="1">
    <location>
        <begin position="33"/>
        <end position="48"/>
    </location>
</feature>
<sequence length="162" mass="16539">MSCDLPVIVVDDEHCIVVEPEPEVLVVTAGDQGPPGGKGADGAPGPAGGATVQRTAGETLSALRTVYELDGSVFLLAPDDEDHIDLLLGITITAAGAGSPVNVQLIGALDDDAWSFIPGPVWLGASGSLTQIPPTSGFDVRIGSAVSTSRVTLNIEEPVWLD</sequence>
<proteinExistence type="predicted"/>
<dbReference type="AlphaFoldDB" id="A0A2Z5ABV7"/>
<evidence type="ECO:0000313" key="3">
    <source>
        <dbReference type="Proteomes" id="UP000250579"/>
    </source>
</evidence>